<protein>
    <submittedName>
        <fullName evidence="1">WRKY DNA-binding protein 11</fullName>
    </submittedName>
</protein>
<sequence>MPQVQNSVSGFYNPQPLSQNLNLFPVTPVQAPTLTIDFTKPSLARSTTFVKEISNDVMCKKGFSISAAMLTSGNWSSTFVLSITDDMSVYNSKCGSSSMFFSPASPLSLPESLHYLGIGVGSTHSLITTSTSVSTFSTIQPSPPQ</sequence>
<dbReference type="AlphaFoldDB" id="A0ABD1RLU4"/>
<reference evidence="2" key="1">
    <citation type="submission" date="2024-07" db="EMBL/GenBank/DDBJ databases">
        <title>Two chromosome-level genome assemblies of Korean endemic species Abeliophyllum distichum and Forsythia ovata (Oleaceae).</title>
        <authorList>
            <person name="Jang H."/>
        </authorList>
    </citation>
    <scope>NUCLEOTIDE SEQUENCE [LARGE SCALE GENOMIC DNA]</scope>
</reference>
<comment type="caution">
    <text evidence="1">The sequence shown here is derived from an EMBL/GenBank/DDBJ whole genome shotgun (WGS) entry which is preliminary data.</text>
</comment>
<keyword evidence="1" id="KW-0238">DNA-binding</keyword>
<gene>
    <name evidence="1" type="ORF">Fot_42667</name>
</gene>
<organism evidence="1 2">
    <name type="scientific">Forsythia ovata</name>
    <dbReference type="NCBI Taxonomy" id="205694"/>
    <lineage>
        <taxon>Eukaryota</taxon>
        <taxon>Viridiplantae</taxon>
        <taxon>Streptophyta</taxon>
        <taxon>Embryophyta</taxon>
        <taxon>Tracheophyta</taxon>
        <taxon>Spermatophyta</taxon>
        <taxon>Magnoliopsida</taxon>
        <taxon>eudicotyledons</taxon>
        <taxon>Gunneridae</taxon>
        <taxon>Pentapetalae</taxon>
        <taxon>asterids</taxon>
        <taxon>lamiids</taxon>
        <taxon>Lamiales</taxon>
        <taxon>Oleaceae</taxon>
        <taxon>Forsythieae</taxon>
        <taxon>Forsythia</taxon>
    </lineage>
</organism>
<dbReference type="Proteomes" id="UP001604277">
    <property type="component" value="Unassembled WGS sequence"/>
</dbReference>
<dbReference type="EMBL" id="JBFOLJ010000012">
    <property type="protein sequence ID" value="KAL2489375.1"/>
    <property type="molecule type" value="Genomic_DNA"/>
</dbReference>
<dbReference type="GO" id="GO:0003677">
    <property type="term" value="F:DNA binding"/>
    <property type="evidence" value="ECO:0007669"/>
    <property type="project" value="UniProtKB-KW"/>
</dbReference>
<evidence type="ECO:0000313" key="1">
    <source>
        <dbReference type="EMBL" id="KAL2489375.1"/>
    </source>
</evidence>
<keyword evidence="2" id="KW-1185">Reference proteome</keyword>
<evidence type="ECO:0000313" key="2">
    <source>
        <dbReference type="Proteomes" id="UP001604277"/>
    </source>
</evidence>
<accession>A0ABD1RLU4</accession>
<name>A0ABD1RLU4_9LAMI</name>
<proteinExistence type="predicted"/>